<evidence type="ECO:0000313" key="2">
    <source>
        <dbReference type="Proteomes" id="UP000823895"/>
    </source>
</evidence>
<dbReference type="EMBL" id="DWWI01000229">
    <property type="protein sequence ID" value="HJC44196.1"/>
    <property type="molecule type" value="Genomic_DNA"/>
</dbReference>
<dbReference type="Proteomes" id="UP000823895">
    <property type="component" value="Unassembled WGS sequence"/>
</dbReference>
<reference evidence="1" key="2">
    <citation type="submission" date="2021-04" db="EMBL/GenBank/DDBJ databases">
        <authorList>
            <person name="Gilroy R."/>
        </authorList>
    </citation>
    <scope>NUCLEOTIDE SEQUENCE</scope>
    <source>
        <strain evidence="1">CHK165-2605</strain>
    </source>
</reference>
<proteinExistence type="predicted"/>
<accession>A0A9D2P4M1</accession>
<dbReference type="InterPro" id="IPR036388">
    <property type="entry name" value="WH-like_DNA-bd_sf"/>
</dbReference>
<dbReference type="PROSITE" id="PS51257">
    <property type="entry name" value="PROKAR_LIPOPROTEIN"/>
    <property type="match status" value="1"/>
</dbReference>
<dbReference type="SUPFAM" id="SSF46785">
    <property type="entry name" value="Winged helix' DNA-binding domain"/>
    <property type="match status" value="1"/>
</dbReference>
<name>A0A9D2P4M1_9FIRM</name>
<dbReference type="Gene3D" id="1.10.10.10">
    <property type="entry name" value="Winged helix-like DNA-binding domain superfamily/Winged helix DNA-binding domain"/>
    <property type="match status" value="1"/>
</dbReference>
<dbReference type="InterPro" id="IPR036390">
    <property type="entry name" value="WH_DNA-bd_sf"/>
</dbReference>
<reference evidence="1" key="1">
    <citation type="journal article" date="2021" name="PeerJ">
        <title>Extensive microbial diversity within the chicken gut microbiome revealed by metagenomics and culture.</title>
        <authorList>
            <person name="Gilroy R."/>
            <person name="Ravi A."/>
            <person name="Getino M."/>
            <person name="Pursley I."/>
            <person name="Horton D.L."/>
            <person name="Alikhan N.F."/>
            <person name="Baker D."/>
            <person name="Gharbi K."/>
            <person name="Hall N."/>
            <person name="Watson M."/>
            <person name="Adriaenssens E.M."/>
            <person name="Foster-Nyarko E."/>
            <person name="Jarju S."/>
            <person name="Secka A."/>
            <person name="Antonio M."/>
            <person name="Oren A."/>
            <person name="Chaudhuri R.R."/>
            <person name="La Ragione R."/>
            <person name="Hildebrand F."/>
            <person name="Pallen M.J."/>
        </authorList>
    </citation>
    <scope>NUCLEOTIDE SEQUENCE</scope>
    <source>
        <strain evidence="1">CHK165-2605</strain>
    </source>
</reference>
<dbReference type="GO" id="GO:0005829">
    <property type="term" value="C:cytosol"/>
    <property type="evidence" value="ECO:0007669"/>
    <property type="project" value="TreeGrafter"/>
</dbReference>
<gene>
    <name evidence="1" type="ORF">H9756_11075</name>
</gene>
<dbReference type="GO" id="GO:0003700">
    <property type="term" value="F:DNA-binding transcription factor activity"/>
    <property type="evidence" value="ECO:0007669"/>
    <property type="project" value="TreeGrafter"/>
</dbReference>
<dbReference type="AlphaFoldDB" id="A0A9D2P4M1"/>
<dbReference type="PANTHER" id="PTHR33221:SF15">
    <property type="entry name" value="HTH-TYPE TRANSCRIPTIONAL REGULATOR YWGB-RELATED"/>
    <property type="match status" value="1"/>
</dbReference>
<comment type="caution">
    <text evidence="1">The sequence shown here is derived from an EMBL/GenBank/DDBJ whole genome shotgun (WGS) entry which is preliminary data.</text>
</comment>
<dbReference type="InterPro" id="IPR000944">
    <property type="entry name" value="Tscrpt_reg_Rrf2"/>
</dbReference>
<organism evidence="1 2">
    <name type="scientific">Candidatus Mediterraneibacter gallistercoris</name>
    <dbReference type="NCBI Taxonomy" id="2838671"/>
    <lineage>
        <taxon>Bacteria</taxon>
        <taxon>Bacillati</taxon>
        <taxon>Bacillota</taxon>
        <taxon>Clostridia</taxon>
        <taxon>Lachnospirales</taxon>
        <taxon>Lachnospiraceae</taxon>
        <taxon>Mediterraneibacter</taxon>
    </lineage>
</organism>
<sequence length="143" mass="15909">MKYSTKVSDAVHIMAYIALSGGCPLPSGKIAESIRTNPGYVRQMMSALRKSGLLSSVKGHPRPALTREPSAITLLDVYKAVEGEKPLLHLDTHTNPECGVGVNIQLALQDYFDQIQQKAEKEMESITLQDILDNYQERIRQLK</sequence>
<protein>
    <submittedName>
        <fullName evidence="1">Rrf2 family transcriptional regulator</fullName>
    </submittedName>
</protein>
<evidence type="ECO:0000313" key="1">
    <source>
        <dbReference type="EMBL" id="HJC44196.1"/>
    </source>
</evidence>
<dbReference type="PANTHER" id="PTHR33221">
    <property type="entry name" value="WINGED HELIX-TURN-HELIX TRANSCRIPTIONAL REGULATOR, RRF2 FAMILY"/>
    <property type="match status" value="1"/>
</dbReference>
<dbReference type="PROSITE" id="PS51197">
    <property type="entry name" value="HTH_RRF2_2"/>
    <property type="match status" value="1"/>
</dbReference>
<dbReference type="Pfam" id="PF02082">
    <property type="entry name" value="Rrf2"/>
    <property type="match status" value="1"/>
</dbReference>